<feature type="non-terminal residue" evidence="1">
    <location>
        <position position="95"/>
    </location>
</feature>
<dbReference type="AlphaFoldDB" id="X1E5T6"/>
<gene>
    <name evidence="1" type="ORF">S01H4_56267</name>
</gene>
<comment type="caution">
    <text evidence="1">The sequence shown here is derived from an EMBL/GenBank/DDBJ whole genome shotgun (WGS) entry which is preliminary data.</text>
</comment>
<proteinExistence type="predicted"/>
<accession>X1E5T6</accession>
<evidence type="ECO:0000313" key="1">
    <source>
        <dbReference type="EMBL" id="GAH12539.1"/>
    </source>
</evidence>
<reference evidence="1" key="1">
    <citation type="journal article" date="2014" name="Front. Microbiol.">
        <title>High frequency of phylogenetically diverse reductive dehalogenase-homologous genes in deep subseafloor sedimentary metagenomes.</title>
        <authorList>
            <person name="Kawai M."/>
            <person name="Futagami T."/>
            <person name="Toyoda A."/>
            <person name="Takaki Y."/>
            <person name="Nishi S."/>
            <person name="Hori S."/>
            <person name="Arai W."/>
            <person name="Tsubouchi T."/>
            <person name="Morono Y."/>
            <person name="Uchiyama I."/>
            <person name="Ito T."/>
            <person name="Fujiyama A."/>
            <person name="Inagaki F."/>
            <person name="Takami H."/>
        </authorList>
    </citation>
    <scope>NUCLEOTIDE SEQUENCE</scope>
    <source>
        <strain evidence="1">Expedition CK06-06</strain>
    </source>
</reference>
<dbReference type="EMBL" id="BART01032585">
    <property type="protein sequence ID" value="GAH12539.1"/>
    <property type="molecule type" value="Genomic_DNA"/>
</dbReference>
<sequence>MVYVPIKAVRRLMLRRWKENLRENPELPRPTMQDTELEWFKMLDWRPPKGGPEFPKFRNQFPPGGQKEDIAVSETRFVETYRGLLEDLGEKEVLR</sequence>
<protein>
    <submittedName>
        <fullName evidence="1">Uncharacterized protein</fullName>
    </submittedName>
</protein>
<organism evidence="1">
    <name type="scientific">marine sediment metagenome</name>
    <dbReference type="NCBI Taxonomy" id="412755"/>
    <lineage>
        <taxon>unclassified sequences</taxon>
        <taxon>metagenomes</taxon>
        <taxon>ecological metagenomes</taxon>
    </lineage>
</organism>
<name>X1E5T6_9ZZZZ</name>